<feature type="transmembrane region" description="Helical" evidence="13">
    <location>
        <begin position="966"/>
        <end position="990"/>
    </location>
</feature>
<organism evidence="17 18">
    <name type="scientific">Urochloa decumbens</name>
    <dbReference type="NCBI Taxonomy" id="240449"/>
    <lineage>
        <taxon>Eukaryota</taxon>
        <taxon>Viridiplantae</taxon>
        <taxon>Streptophyta</taxon>
        <taxon>Embryophyta</taxon>
        <taxon>Tracheophyta</taxon>
        <taxon>Spermatophyta</taxon>
        <taxon>Magnoliopsida</taxon>
        <taxon>Liliopsida</taxon>
        <taxon>Poales</taxon>
        <taxon>Poaceae</taxon>
        <taxon>PACMAD clade</taxon>
        <taxon>Panicoideae</taxon>
        <taxon>Panicodae</taxon>
        <taxon>Paniceae</taxon>
        <taxon>Melinidinae</taxon>
        <taxon>Urochloa</taxon>
    </lineage>
</organism>
<name>A0ABC9B201_9POAL</name>
<evidence type="ECO:0000313" key="17">
    <source>
        <dbReference type="EMBL" id="CAL4992483.1"/>
    </source>
</evidence>
<comment type="subcellular location">
    <subcellularLocation>
        <location evidence="1">Cell membrane</location>
        <topology evidence="1">Single-pass type I membrane protein</topology>
    </subcellularLocation>
</comment>
<evidence type="ECO:0000256" key="13">
    <source>
        <dbReference type="SAM" id="Phobius"/>
    </source>
</evidence>
<evidence type="ECO:0000256" key="1">
    <source>
        <dbReference type="ARBA" id="ARBA00004251"/>
    </source>
</evidence>
<evidence type="ECO:0000256" key="3">
    <source>
        <dbReference type="ARBA" id="ARBA00022475"/>
    </source>
</evidence>
<keyword evidence="3" id="KW-1003">Cell membrane</keyword>
<sequence length="1027" mass="113785">MSPSITLLVLLISAATLFSSSSIAHGPGAPPSQRRATSTGTGNCWPQERDALLEFKKGITGDPAGRLASWHEDKEDCCRWAGVRCSNWTGHVVGLHLRKVRTKDPALHDPSETALEGQISPSLTSLHHLEHLDLSLNNLSGPVGHVPEFIGLLKNLRYLNLSCMALSGRIPPQLGNLSNLHYLDLSLFHYFDSIPYLYTTDISCGTDWELSLSGNYFDSPVASCWLWNLTSLQHLELAETFLHGQVPDVLGHMTSLHVLDFSNSFGTIDIMKANMTSLCNLENLDLTYDSLNGDIIDLLLPNCSTSKLKELHLGGTNLTGVIPDWIGRRWSTLLILELYRNQFAGSVPSGIGMLSNLLILDLSYNEFTGPVLSEIGRLNNLVHIDLSHNQFNGSMPSEIGSLGDLLHLDLSQNRFNGPMPSEIGNLYGLLELNLSQNQLSGPVPSQIGMLSKLTYMDLSNNNLTGVISHEHLGGLKDLTTIDLSGNYLKIMVDPAWSPLFRLDYANFATCEMGPLFPDWLQTQEGIIELKMSRVSIFDKLPDWFFSAFSNARRLDISNNAISGTLTNDLQNMTLLENLYLDSNQLTGAVPRLPTNLMELDISENSFSGPLPPNFGTENLEYLNLASNHFTGPIPHSICQMMFLGQLNLANNYFDGEFPLCIEPGSPQILILRNNRLSGNFPSSLQLWTELYVLDLGWNNFSGRLPLWIGNFNELGILDLSANMFTGSIPATITRLNQLSQLNLAGNMLSGPLPRYLSNLTGMTRAYIPTFSAFTYPRPIRPGHFADFGQIIIFLNGSVVRPMTITHVNLSVITKGQERYYKDGGLYGMVSIDLSSNKLSGSIPEEITSLDGVMNLNLSWNQLSGRIPHKIGAMQKLESLDLKENKIYGKIPQSLSNLTYLSYLDLSYNNLTGTIPSGGQLDTLYEQYPFMYNGNSGLCGHPLKKNCSNSSEPVHGGHGRDEYDPKLLSFSFALVVGFVVGLWVAFCVFLFKKSWRIAYFRLFDVAFDNVYVFVVVICARWAKGATTY</sequence>
<dbReference type="PROSITE" id="PS51450">
    <property type="entry name" value="LRR"/>
    <property type="match status" value="1"/>
</dbReference>
<gene>
    <name evidence="17" type="ORF">URODEC1_LOCUS61118</name>
</gene>
<evidence type="ECO:0000313" key="18">
    <source>
        <dbReference type="Proteomes" id="UP001497457"/>
    </source>
</evidence>
<dbReference type="SMART" id="SM00369">
    <property type="entry name" value="LRR_TYP"/>
    <property type="match status" value="7"/>
</dbReference>
<dbReference type="InterPro" id="IPR046956">
    <property type="entry name" value="RLP23-like"/>
</dbReference>
<comment type="similarity">
    <text evidence="2">Belongs to the RLP family.</text>
</comment>
<feature type="transmembrane region" description="Helical" evidence="13">
    <location>
        <begin position="997"/>
        <end position="1021"/>
    </location>
</feature>
<evidence type="ECO:0000256" key="9">
    <source>
        <dbReference type="ARBA" id="ARBA00022989"/>
    </source>
</evidence>
<evidence type="ECO:0000256" key="12">
    <source>
        <dbReference type="SAM" id="MobiDB-lite"/>
    </source>
</evidence>
<dbReference type="Pfam" id="PF08263">
    <property type="entry name" value="LRRNT_2"/>
    <property type="match status" value="1"/>
</dbReference>
<reference evidence="17 18" key="2">
    <citation type="submission" date="2024-10" db="EMBL/GenBank/DDBJ databases">
        <authorList>
            <person name="Ryan C."/>
        </authorList>
    </citation>
    <scope>NUCLEOTIDE SEQUENCE [LARGE SCALE GENOMIC DNA]</scope>
</reference>
<evidence type="ECO:0008006" key="19">
    <source>
        <dbReference type="Google" id="ProtNLM"/>
    </source>
</evidence>
<evidence type="ECO:0000256" key="4">
    <source>
        <dbReference type="ARBA" id="ARBA00022614"/>
    </source>
</evidence>
<dbReference type="Proteomes" id="UP001497457">
    <property type="component" value="Chromosome 24b"/>
</dbReference>
<keyword evidence="8" id="KW-0677">Repeat</keyword>
<dbReference type="GO" id="GO:0009742">
    <property type="term" value="P:brassinosteroid mediated signaling pathway"/>
    <property type="evidence" value="ECO:0007669"/>
    <property type="project" value="UniProtKB-KW"/>
</dbReference>
<dbReference type="EMBL" id="OZ075134">
    <property type="protein sequence ID" value="CAL4992483.1"/>
    <property type="molecule type" value="Genomic_DNA"/>
</dbReference>
<evidence type="ECO:0000259" key="16">
    <source>
        <dbReference type="Pfam" id="PF23598"/>
    </source>
</evidence>
<reference evidence="18" key="1">
    <citation type="submission" date="2024-06" db="EMBL/GenBank/DDBJ databases">
        <authorList>
            <person name="Ryan C."/>
        </authorList>
    </citation>
    <scope>NUCLEOTIDE SEQUENCE [LARGE SCALE GENOMIC DNA]</scope>
</reference>
<evidence type="ECO:0000256" key="14">
    <source>
        <dbReference type="SAM" id="SignalP"/>
    </source>
</evidence>
<feature type="signal peptide" evidence="14">
    <location>
        <begin position="1"/>
        <end position="19"/>
    </location>
</feature>
<evidence type="ECO:0000259" key="15">
    <source>
        <dbReference type="Pfam" id="PF08263"/>
    </source>
</evidence>
<dbReference type="Pfam" id="PF13855">
    <property type="entry name" value="LRR_8"/>
    <property type="match status" value="2"/>
</dbReference>
<dbReference type="SUPFAM" id="SSF52047">
    <property type="entry name" value="RNI-like"/>
    <property type="match status" value="2"/>
</dbReference>
<protein>
    <recommendedName>
        <fullName evidence="19">Leucine-rich repeat-containing N-terminal plant-type domain-containing protein</fullName>
    </recommendedName>
</protein>
<keyword evidence="5" id="KW-1070">Brassinosteroid signaling pathway</keyword>
<dbReference type="AlphaFoldDB" id="A0ABC9B201"/>
<keyword evidence="11" id="KW-0325">Glycoprotein</keyword>
<feature type="region of interest" description="Disordered" evidence="12">
    <location>
        <begin position="23"/>
        <end position="43"/>
    </location>
</feature>
<evidence type="ECO:0000256" key="6">
    <source>
        <dbReference type="ARBA" id="ARBA00022692"/>
    </source>
</evidence>
<dbReference type="PANTHER" id="PTHR48063:SF90">
    <property type="entry name" value="OS11G0565920 PROTEIN"/>
    <property type="match status" value="1"/>
</dbReference>
<accession>A0ABC9B201</accession>
<keyword evidence="7 14" id="KW-0732">Signal</keyword>
<dbReference type="FunFam" id="3.80.10.10:FF:000111">
    <property type="entry name" value="LRR receptor-like serine/threonine-protein kinase ERECTA"/>
    <property type="match status" value="1"/>
</dbReference>
<feature type="domain" description="Disease resistance R13L4/SHOC-2-like LRR" evidence="16">
    <location>
        <begin position="118"/>
        <end position="365"/>
    </location>
</feature>
<dbReference type="PANTHER" id="PTHR48063">
    <property type="entry name" value="LRR RECEPTOR-LIKE KINASE"/>
    <property type="match status" value="1"/>
</dbReference>
<keyword evidence="4" id="KW-0433">Leucine-rich repeat</keyword>
<evidence type="ECO:0000256" key="10">
    <source>
        <dbReference type="ARBA" id="ARBA00023136"/>
    </source>
</evidence>
<feature type="chain" id="PRO_5044794569" description="Leucine-rich repeat-containing N-terminal plant-type domain-containing protein" evidence="14">
    <location>
        <begin position="20"/>
        <end position="1027"/>
    </location>
</feature>
<dbReference type="InterPro" id="IPR003591">
    <property type="entry name" value="Leu-rich_rpt_typical-subtyp"/>
</dbReference>
<evidence type="ECO:0000256" key="8">
    <source>
        <dbReference type="ARBA" id="ARBA00022737"/>
    </source>
</evidence>
<dbReference type="InterPro" id="IPR013210">
    <property type="entry name" value="LRR_N_plant-typ"/>
</dbReference>
<evidence type="ECO:0000256" key="2">
    <source>
        <dbReference type="ARBA" id="ARBA00009592"/>
    </source>
</evidence>
<dbReference type="Pfam" id="PF00560">
    <property type="entry name" value="LRR_1"/>
    <property type="match status" value="8"/>
</dbReference>
<evidence type="ECO:0000256" key="5">
    <source>
        <dbReference type="ARBA" id="ARBA00022626"/>
    </source>
</evidence>
<keyword evidence="18" id="KW-1185">Reference proteome</keyword>
<dbReference type="FunFam" id="3.80.10.10:FF:000095">
    <property type="entry name" value="LRR receptor-like serine/threonine-protein kinase GSO1"/>
    <property type="match status" value="2"/>
</dbReference>
<feature type="domain" description="Leucine-rich repeat-containing N-terminal plant-type" evidence="15">
    <location>
        <begin position="47"/>
        <end position="86"/>
    </location>
</feature>
<dbReference type="GO" id="GO:0005886">
    <property type="term" value="C:plasma membrane"/>
    <property type="evidence" value="ECO:0007669"/>
    <property type="project" value="UniProtKB-SubCell"/>
</dbReference>
<feature type="compositionally biased region" description="Polar residues" evidence="12">
    <location>
        <begin position="34"/>
        <end position="43"/>
    </location>
</feature>
<dbReference type="InterPro" id="IPR001611">
    <property type="entry name" value="Leu-rich_rpt"/>
</dbReference>
<proteinExistence type="inferred from homology"/>
<dbReference type="Gene3D" id="3.80.10.10">
    <property type="entry name" value="Ribonuclease Inhibitor"/>
    <property type="match status" value="5"/>
</dbReference>
<dbReference type="SUPFAM" id="SSF52058">
    <property type="entry name" value="L domain-like"/>
    <property type="match status" value="1"/>
</dbReference>
<dbReference type="InterPro" id="IPR055414">
    <property type="entry name" value="LRR_R13L4/SHOC2-like"/>
</dbReference>
<dbReference type="Pfam" id="PF23598">
    <property type="entry name" value="LRR_14"/>
    <property type="match status" value="1"/>
</dbReference>
<evidence type="ECO:0000256" key="7">
    <source>
        <dbReference type="ARBA" id="ARBA00022729"/>
    </source>
</evidence>
<keyword evidence="9 13" id="KW-1133">Transmembrane helix</keyword>
<keyword evidence="6 13" id="KW-0812">Transmembrane</keyword>
<dbReference type="PRINTS" id="PR00019">
    <property type="entry name" value="LEURICHRPT"/>
</dbReference>
<keyword evidence="10 13" id="KW-0472">Membrane</keyword>
<evidence type="ECO:0000256" key="11">
    <source>
        <dbReference type="ARBA" id="ARBA00023180"/>
    </source>
</evidence>
<dbReference type="InterPro" id="IPR032675">
    <property type="entry name" value="LRR_dom_sf"/>
</dbReference>